<feature type="transmembrane region" description="Helical" evidence="1">
    <location>
        <begin position="238"/>
        <end position="256"/>
    </location>
</feature>
<proteinExistence type="predicted"/>
<evidence type="ECO:0008006" key="4">
    <source>
        <dbReference type="Google" id="ProtNLM"/>
    </source>
</evidence>
<gene>
    <name evidence="2" type="ORF">J2Z75_005081</name>
</gene>
<accession>A0ABS4EUD9</accession>
<keyword evidence="1" id="KW-1133">Transmembrane helix</keyword>
<organism evidence="2 3">
    <name type="scientific">Rhizobium herbae</name>
    <dbReference type="NCBI Taxonomy" id="508661"/>
    <lineage>
        <taxon>Bacteria</taxon>
        <taxon>Pseudomonadati</taxon>
        <taxon>Pseudomonadota</taxon>
        <taxon>Alphaproteobacteria</taxon>
        <taxon>Hyphomicrobiales</taxon>
        <taxon>Rhizobiaceae</taxon>
        <taxon>Rhizobium/Agrobacterium group</taxon>
        <taxon>Rhizobium</taxon>
    </lineage>
</organism>
<evidence type="ECO:0000313" key="2">
    <source>
        <dbReference type="EMBL" id="MBP1861552.1"/>
    </source>
</evidence>
<name>A0ABS4EUD9_9HYPH</name>
<dbReference type="InterPro" id="IPR009003">
    <property type="entry name" value="Peptidase_S1_PA"/>
</dbReference>
<dbReference type="RefSeq" id="WP_209855984.1">
    <property type="nucleotide sequence ID" value="NZ_JAGGJV010000011.1"/>
</dbReference>
<feature type="transmembrane region" description="Helical" evidence="1">
    <location>
        <begin position="433"/>
        <end position="454"/>
    </location>
</feature>
<feature type="transmembrane region" description="Helical" evidence="1">
    <location>
        <begin position="328"/>
        <end position="349"/>
    </location>
</feature>
<protein>
    <recommendedName>
        <fullName evidence="4">Trypsin-like peptidase domain-containing protein</fullName>
    </recommendedName>
</protein>
<sequence length="467" mass="50638">MDALYAPFATSDAGLVQIRATFQDTVSGMGFLISPWYAVTCAHVVNVALGRDIRDKSIPPEDVTVTVTAPLAEDVSDGEGGTGMPRITASLVRFRPPGRLPSDDIALLRLSRAAPQEVGMSLLAAIPAPSLANNELDVFGAPSGTTLPIHFPARFAGKTNQAWVQIDDVSNRGMFVTGGFSGGRVWSHDHEAAVGMVVAKHISPDQRVAFMIPAASILDFLKDMPGEIRRVSPGFCRAWTFTASISFLLILTHFLGDRMTNYPAGLALGAGNPVMNAFQGLRISSILVPLMLFMLISFSRSFSEHPWWQRVPLFGHMREPPKPARSKFTAILSLILFALLPVAGQVHFFEGFVTKGRVYIDPPVFGMTAEALGQEQQICDGYCTHVDAGRMRLVRPINNAPGGYFDNAYHYGELTAGNPKSNSVTFFPILEPVLYGIFLATSLGLLAYLLNCIFSAPIRLRAPAVVE</sequence>
<keyword evidence="3" id="KW-1185">Reference proteome</keyword>
<feature type="transmembrane region" description="Helical" evidence="1">
    <location>
        <begin position="276"/>
        <end position="298"/>
    </location>
</feature>
<keyword evidence="1" id="KW-0812">Transmembrane</keyword>
<evidence type="ECO:0000256" key="1">
    <source>
        <dbReference type="SAM" id="Phobius"/>
    </source>
</evidence>
<evidence type="ECO:0000313" key="3">
    <source>
        <dbReference type="Proteomes" id="UP000823786"/>
    </source>
</evidence>
<dbReference type="Proteomes" id="UP000823786">
    <property type="component" value="Unassembled WGS sequence"/>
</dbReference>
<reference evidence="2 3" key="1">
    <citation type="submission" date="2021-03" db="EMBL/GenBank/DDBJ databases">
        <title>Genomic Encyclopedia of Type Strains, Phase IV (KMG-IV): sequencing the most valuable type-strain genomes for metagenomic binning, comparative biology and taxonomic classification.</title>
        <authorList>
            <person name="Goeker M."/>
        </authorList>
    </citation>
    <scope>NUCLEOTIDE SEQUENCE [LARGE SCALE GENOMIC DNA]</scope>
    <source>
        <strain evidence="2 3">DSM 26427</strain>
    </source>
</reference>
<dbReference type="EMBL" id="JAGGJV010000011">
    <property type="protein sequence ID" value="MBP1861552.1"/>
    <property type="molecule type" value="Genomic_DNA"/>
</dbReference>
<dbReference type="SUPFAM" id="SSF50494">
    <property type="entry name" value="Trypsin-like serine proteases"/>
    <property type="match status" value="1"/>
</dbReference>
<comment type="caution">
    <text evidence="2">The sequence shown here is derived from an EMBL/GenBank/DDBJ whole genome shotgun (WGS) entry which is preliminary data.</text>
</comment>
<keyword evidence="1" id="KW-0472">Membrane</keyword>